<organism evidence="9 10">
    <name type="scientific">Paenibacillus chungangensis</name>
    <dbReference type="NCBI Taxonomy" id="696535"/>
    <lineage>
        <taxon>Bacteria</taxon>
        <taxon>Bacillati</taxon>
        <taxon>Bacillota</taxon>
        <taxon>Bacilli</taxon>
        <taxon>Bacillales</taxon>
        <taxon>Paenibacillaceae</taxon>
        <taxon>Paenibacillus</taxon>
    </lineage>
</organism>
<dbReference type="InterPro" id="IPR013325">
    <property type="entry name" value="RNA_pol_sigma_r2"/>
</dbReference>
<sequence length="319" mass="36222">MSQLHEEVKTAEGMRGELTGYCYRMMGSYSEAEDAVQDTMLRVWQAKGELQNSASLRSWIYRIATNVCLDKLRHAKRRALPMDLTDPAVMIAEPRENLTVEEWIWPIPDSSTDPAAITVGKESIRLSFIALLQTLPPRQRAVLLLNDVFRWSAKETAEALEMTAAAVNSALQRARSTIRQVQLRSETLREIDADVDQRLLDSYIEAFEHYDVDRLLALFHESASLSMPPYVMWVRGSMDIAAFYHATRAHCTGSRLMPLRANGNCPAYAQYVPAGDDGVCMPWGIHILEIQEGRIAHIHHFIDSDLFTRFGLPLFLKRD</sequence>
<feature type="domain" description="SnoaL-like" evidence="8">
    <location>
        <begin position="202"/>
        <end position="297"/>
    </location>
</feature>
<evidence type="ECO:0000256" key="1">
    <source>
        <dbReference type="ARBA" id="ARBA00010641"/>
    </source>
</evidence>
<evidence type="ECO:0000256" key="4">
    <source>
        <dbReference type="ARBA" id="ARBA00023082"/>
    </source>
</evidence>
<evidence type="ECO:0000259" key="6">
    <source>
        <dbReference type="Pfam" id="PF04542"/>
    </source>
</evidence>
<dbReference type="Proteomes" id="UP001596989">
    <property type="component" value="Unassembled WGS sequence"/>
</dbReference>
<dbReference type="Gene3D" id="1.10.1740.10">
    <property type="match status" value="1"/>
</dbReference>
<dbReference type="RefSeq" id="WP_377563904.1">
    <property type="nucleotide sequence ID" value="NZ_JBHTJZ010000011.1"/>
</dbReference>
<keyword evidence="4" id="KW-0731">Sigma factor</keyword>
<comment type="subunit">
    <text evidence="2">Interacts transiently with the RNA polymerase catalytic core formed by RpoA, RpoB, RpoC and RpoZ (2 alpha, 1 beta, 1 beta' and 1 omega subunit) to form the RNA polymerase holoenzyme that can initiate transcription.</text>
</comment>
<dbReference type="Gene3D" id="1.10.10.10">
    <property type="entry name" value="Winged helix-like DNA-binding domain superfamily/Winged helix DNA-binding domain"/>
    <property type="match status" value="1"/>
</dbReference>
<dbReference type="InterPro" id="IPR039425">
    <property type="entry name" value="RNA_pol_sigma-70-like"/>
</dbReference>
<keyword evidence="5" id="KW-0804">Transcription</keyword>
<dbReference type="InterPro" id="IPR014284">
    <property type="entry name" value="RNA_pol_sigma-70_dom"/>
</dbReference>
<proteinExistence type="inferred from homology"/>
<dbReference type="InterPro" id="IPR036388">
    <property type="entry name" value="WH-like_DNA-bd_sf"/>
</dbReference>
<dbReference type="SUPFAM" id="SSF88659">
    <property type="entry name" value="Sigma3 and sigma4 domains of RNA polymerase sigma factors"/>
    <property type="match status" value="1"/>
</dbReference>
<evidence type="ECO:0000313" key="9">
    <source>
        <dbReference type="EMBL" id="MFD0959677.1"/>
    </source>
</evidence>
<feature type="domain" description="RNA polymerase sigma factor 70 region 4 type 2" evidence="7">
    <location>
        <begin position="127"/>
        <end position="176"/>
    </location>
</feature>
<keyword evidence="10" id="KW-1185">Reference proteome</keyword>
<feature type="domain" description="RNA polymerase sigma-70 region 2" evidence="6">
    <location>
        <begin position="16"/>
        <end position="78"/>
    </location>
</feature>
<dbReference type="Gene3D" id="3.10.450.50">
    <property type="match status" value="1"/>
</dbReference>
<evidence type="ECO:0000259" key="8">
    <source>
        <dbReference type="Pfam" id="PF12680"/>
    </source>
</evidence>
<dbReference type="InterPro" id="IPR014305">
    <property type="entry name" value="RNA_pol_sigma-G_actinobac"/>
</dbReference>
<dbReference type="InterPro" id="IPR032710">
    <property type="entry name" value="NTF2-like_dom_sf"/>
</dbReference>
<dbReference type="NCBIfam" id="TIGR02937">
    <property type="entry name" value="sigma70-ECF"/>
    <property type="match status" value="1"/>
</dbReference>
<accession>A0ABW3HQF8</accession>
<dbReference type="NCBIfam" id="NF006089">
    <property type="entry name" value="PRK08241.1"/>
    <property type="match status" value="1"/>
</dbReference>
<dbReference type="Pfam" id="PF12680">
    <property type="entry name" value="SnoaL_2"/>
    <property type="match status" value="1"/>
</dbReference>
<name>A0ABW3HQF8_9BACL</name>
<dbReference type="NCBIfam" id="TIGR02960">
    <property type="entry name" value="SigX5"/>
    <property type="match status" value="1"/>
</dbReference>
<evidence type="ECO:0000313" key="10">
    <source>
        <dbReference type="Proteomes" id="UP001596989"/>
    </source>
</evidence>
<comment type="similarity">
    <text evidence="1">Belongs to the sigma-70 factor family. ECF subfamily.</text>
</comment>
<keyword evidence="3" id="KW-0805">Transcription regulation</keyword>
<protein>
    <submittedName>
        <fullName evidence="9">Sigma-70 family RNA polymerase sigma factor</fullName>
    </submittedName>
</protein>
<dbReference type="InterPro" id="IPR013249">
    <property type="entry name" value="RNA_pol_sigma70_r4_t2"/>
</dbReference>
<evidence type="ECO:0000256" key="3">
    <source>
        <dbReference type="ARBA" id="ARBA00023015"/>
    </source>
</evidence>
<dbReference type="Pfam" id="PF04542">
    <property type="entry name" value="Sigma70_r2"/>
    <property type="match status" value="1"/>
</dbReference>
<dbReference type="SUPFAM" id="SSF54427">
    <property type="entry name" value="NTF2-like"/>
    <property type="match status" value="1"/>
</dbReference>
<dbReference type="PANTHER" id="PTHR43133">
    <property type="entry name" value="RNA POLYMERASE ECF-TYPE SIGMA FACTO"/>
    <property type="match status" value="1"/>
</dbReference>
<dbReference type="EMBL" id="JBHTJZ010000011">
    <property type="protein sequence ID" value="MFD0959677.1"/>
    <property type="molecule type" value="Genomic_DNA"/>
</dbReference>
<gene>
    <name evidence="9" type="ORF">ACFQ2I_09770</name>
</gene>
<reference evidence="10" key="1">
    <citation type="journal article" date="2019" name="Int. J. Syst. Evol. Microbiol.">
        <title>The Global Catalogue of Microorganisms (GCM) 10K type strain sequencing project: providing services to taxonomists for standard genome sequencing and annotation.</title>
        <authorList>
            <consortium name="The Broad Institute Genomics Platform"/>
            <consortium name="The Broad Institute Genome Sequencing Center for Infectious Disease"/>
            <person name="Wu L."/>
            <person name="Ma J."/>
        </authorList>
    </citation>
    <scope>NUCLEOTIDE SEQUENCE [LARGE SCALE GENOMIC DNA]</scope>
    <source>
        <strain evidence="10">CCUG 59129</strain>
    </source>
</reference>
<dbReference type="InterPro" id="IPR013324">
    <property type="entry name" value="RNA_pol_sigma_r3/r4-like"/>
</dbReference>
<dbReference type="Pfam" id="PF08281">
    <property type="entry name" value="Sigma70_r4_2"/>
    <property type="match status" value="1"/>
</dbReference>
<dbReference type="CDD" id="cd06171">
    <property type="entry name" value="Sigma70_r4"/>
    <property type="match status" value="1"/>
</dbReference>
<evidence type="ECO:0000259" key="7">
    <source>
        <dbReference type="Pfam" id="PF08281"/>
    </source>
</evidence>
<evidence type="ECO:0000256" key="5">
    <source>
        <dbReference type="ARBA" id="ARBA00023163"/>
    </source>
</evidence>
<dbReference type="InterPro" id="IPR037401">
    <property type="entry name" value="SnoaL-like"/>
</dbReference>
<dbReference type="SUPFAM" id="SSF88946">
    <property type="entry name" value="Sigma2 domain of RNA polymerase sigma factors"/>
    <property type="match status" value="1"/>
</dbReference>
<evidence type="ECO:0000256" key="2">
    <source>
        <dbReference type="ARBA" id="ARBA00011344"/>
    </source>
</evidence>
<comment type="caution">
    <text evidence="9">The sequence shown here is derived from an EMBL/GenBank/DDBJ whole genome shotgun (WGS) entry which is preliminary data.</text>
</comment>
<dbReference type="InterPro" id="IPR007627">
    <property type="entry name" value="RNA_pol_sigma70_r2"/>
</dbReference>
<dbReference type="PANTHER" id="PTHR43133:SF65">
    <property type="entry name" value="ECF RNA POLYMERASE SIGMA FACTOR SIGG"/>
    <property type="match status" value="1"/>
</dbReference>